<dbReference type="InterPro" id="IPR005025">
    <property type="entry name" value="FMN_Rdtase-like_dom"/>
</dbReference>
<organism evidence="2 3">
    <name type="scientific">Actinoplanes derwentensis</name>
    <dbReference type="NCBI Taxonomy" id="113562"/>
    <lineage>
        <taxon>Bacteria</taxon>
        <taxon>Bacillati</taxon>
        <taxon>Actinomycetota</taxon>
        <taxon>Actinomycetes</taxon>
        <taxon>Micromonosporales</taxon>
        <taxon>Micromonosporaceae</taxon>
        <taxon>Actinoplanes</taxon>
    </lineage>
</organism>
<proteinExistence type="predicted"/>
<dbReference type="GO" id="GO:0005829">
    <property type="term" value="C:cytosol"/>
    <property type="evidence" value="ECO:0007669"/>
    <property type="project" value="TreeGrafter"/>
</dbReference>
<dbReference type="GO" id="GO:0016491">
    <property type="term" value="F:oxidoreductase activity"/>
    <property type="evidence" value="ECO:0007669"/>
    <property type="project" value="InterPro"/>
</dbReference>
<dbReference type="EMBL" id="LT629758">
    <property type="protein sequence ID" value="SDT69156.1"/>
    <property type="molecule type" value="Genomic_DNA"/>
</dbReference>
<evidence type="ECO:0000313" key="3">
    <source>
        <dbReference type="Proteomes" id="UP000198688"/>
    </source>
</evidence>
<dbReference type="Pfam" id="PF03358">
    <property type="entry name" value="FMN_red"/>
    <property type="match status" value="1"/>
</dbReference>
<dbReference type="STRING" id="113562.SAMN04489716_5729"/>
<dbReference type="SUPFAM" id="SSF52218">
    <property type="entry name" value="Flavoproteins"/>
    <property type="match status" value="1"/>
</dbReference>
<dbReference type="Proteomes" id="UP000198688">
    <property type="component" value="Chromosome I"/>
</dbReference>
<dbReference type="Gene3D" id="3.40.50.360">
    <property type="match status" value="1"/>
</dbReference>
<accession>A0A1H2CGC9</accession>
<sequence>MTGQYRRGMTCVLLIPGSTRDGSLHTAALRTAARFAPPEITTMLYGGLRALPAFAPGEAAPAEIVELRALIVEADAILFSTPEYAGSLPGSLKNLLDWLVDGGDLEGKPVAWLSVVGPGRDDGARAALESVLGHGGARVMKPACVRIPLEMAAVDESGLVTDGRLHVALGDMLHVLIQAMVETQPKQPSWQVHSSVYPVVVQRGARPGSAYEGPSGQSAPEWLS</sequence>
<gene>
    <name evidence="2" type="ORF">SAMN04489716_5729</name>
</gene>
<dbReference type="InterPro" id="IPR029039">
    <property type="entry name" value="Flavoprotein-like_sf"/>
</dbReference>
<dbReference type="InterPro" id="IPR050712">
    <property type="entry name" value="NAD(P)H-dep_reductase"/>
</dbReference>
<dbReference type="GO" id="GO:0010181">
    <property type="term" value="F:FMN binding"/>
    <property type="evidence" value="ECO:0007669"/>
    <property type="project" value="TreeGrafter"/>
</dbReference>
<dbReference type="PANTHER" id="PTHR30543:SF21">
    <property type="entry name" value="NAD(P)H-DEPENDENT FMN REDUCTASE LOT6"/>
    <property type="match status" value="1"/>
</dbReference>
<dbReference type="AlphaFoldDB" id="A0A1H2CGC9"/>
<feature type="domain" description="NADPH-dependent FMN reductase-like" evidence="1">
    <location>
        <begin position="12"/>
        <end position="144"/>
    </location>
</feature>
<name>A0A1H2CGC9_9ACTN</name>
<protein>
    <submittedName>
        <fullName evidence="2">NAD(P)H-dependent FMN reductase</fullName>
    </submittedName>
</protein>
<evidence type="ECO:0000259" key="1">
    <source>
        <dbReference type="Pfam" id="PF03358"/>
    </source>
</evidence>
<reference evidence="2 3" key="1">
    <citation type="submission" date="2016-10" db="EMBL/GenBank/DDBJ databases">
        <authorList>
            <person name="de Groot N.N."/>
        </authorList>
    </citation>
    <scope>NUCLEOTIDE SEQUENCE [LARGE SCALE GENOMIC DNA]</scope>
    <source>
        <strain evidence="2 3">DSM 43941</strain>
    </source>
</reference>
<keyword evidence="3" id="KW-1185">Reference proteome</keyword>
<dbReference type="PANTHER" id="PTHR30543">
    <property type="entry name" value="CHROMATE REDUCTASE"/>
    <property type="match status" value="1"/>
</dbReference>
<evidence type="ECO:0000313" key="2">
    <source>
        <dbReference type="EMBL" id="SDT69156.1"/>
    </source>
</evidence>